<dbReference type="PANTHER" id="PTHR10815:SF14">
    <property type="entry name" value="BIFUNCTIONAL TRANSCRIPTIONAL ACTIVATOR_DNA REPAIR ENZYME ADA"/>
    <property type="match status" value="1"/>
</dbReference>
<reference evidence="12 13" key="1">
    <citation type="submission" date="2018-10" db="EMBL/GenBank/DDBJ databases">
        <title>Roseomonas sp. nov., isolated from feces of Tibetan antelopes in the Qinghai-Tibet plateau, China.</title>
        <authorList>
            <person name="Tian Z."/>
        </authorList>
    </citation>
    <scope>NUCLEOTIDE SEQUENCE [LARGE SCALE GENOMIC DNA]</scope>
    <source>
        <strain evidence="12 13">Z23</strain>
    </source>
</reference>
<evidence type="ECO:0000256" key="3">
    <source>
        <dbReference type="ARBA" id="ARBA00022603"/>
    </source>
</evidence>
<comment type="catalytic activity">
    <reaction evidence="1">
        <text>a 4-O-methyl-thymidine in DNA + L-cysteinyl-[protein] = a thymidine in DNA + S-methyl-L-cysteinyl-[protein]</text>
        <dbReference type="Rhea" id="RHEA:53428"/>
        <dbReference type="Rhea" id="RHEA-COMP:10131"/>
        <dbReference type="Rhea" id="RHEA-COMP:10132"/>
        <dbReference type="Rhea" id="RHEA-COMP:13555"/>
        <dbReference type="Rhea" id="RHEA-COMP:13556"/>
        <dbReference type="ChEBI" id="CHEBI:29950"/>
        <dbReference type="ChEBI" id="CHEBI:82612"/>
        <dbReference type="ChEBI" id="CHEBI:137386"/>
        <dbReference type="ChEBI" id="CHEBI:137387"/>
        <dbReference type="EC" id="2.1.1.63"/>
    </reaction>
</comment>
<dbReference type="Pfam" id="PF12833">
    <property type="entry name" value="HTH_18"/>
    <property type="match status" value="1"/>
</dbReference>
<dbReference type="InterPro" id="IPR001497">
    <property type="entry name" value="MethylDNA_cys_MeTrfase_AS"/>
</dbReference>
<dbReference type="NCBIfam" id="TIGR00589">
    <property type="entry name" value="ogt"/>
    <property type="match status" value="1"/>
</dbReference>
<keyword evidence="8" id="KW-0804">Transcription</keyword>
<evidence type="ECO:0000313" key="12">
    <source>
        <dbReference type="EMBL" id="RMI26718.1"/>
    </source>
</evidence>
<evidence type="ECO:0000256" key="10">
    <source>
        <dbReference type="ARBA" id="ARBA00049348"/>
    </source>
</evidence>
<dbReference type="GO" id="GO:0032259">
    <property type="term" value="P:methylation"/>
    <property type="evidence" value="ECO:0007669"/>
    <property type="project" value="UniProtKB-KW"/>
</dbReference>
<evidence type="ECO:0000256" key="4">
    <source>
        <dbReference type="ARBA" id="ARBA00022679"/>
    </source>
</evidence>
<comment type="cofactor">
    <cofactor evidence="2">
        <name>Zn(2+)</name>
        <dbReference type="ChEBI" id="CHEBI:29105"/>
    </cofactor>
</comment>
<evidence type="ECO:0000256" key="2">
    <source>
        <dbReference type="ARBA" id="ARBA00001947"/>
    </source>
</evidence>
<dbReference type="PROSITE" id="PS00374">
    <property type="entry name" value="MGMT"/>
    <property type="match status" value="1"/>
</dbReference>
<accession>A0ABX9VPI2</accession>
<evidence type="ECO:0000256" key="6">
    <source>
        <dbReference type="ARBA" id="ARBA00023015"/>
    </source>
</evidence>
<dbReference type="InterPro" id="IPR009057">
    <property type="entry name" value="Homeodomain-like_sf"/>
</dbReference>
<protein>
    <submittedName>
        <fullName evidence="12">Bifunctional DNA-binding transcriptional regulator/O6-methylguanine-DNA methyltransferase Ada</fullName>
    </submittedName>
</protein>
<gene>
    <name evidence="12" type="ORF">EBE87_04030</name>
</gene>
<dbReference type="RefSeq" id="WP_122139919.1">
    <property type="nucleotide sequence ID" value="NZ_RFLX01000002.1"/>
</dbReference>
<keyword evidence="3 12" id="KW-0489">Methyltransferase</keyword>
<dbReference type="Gene3D" id="1.10.10.60">
    <property type="entry name" value="Homeodomain-like"/>
    <property type="match status" value="1"/>
</dbReference>
<keyword evidence="13" id="KW-1185">Reference proteome</keyword>
<evidence type="ECO:0000256" key="5">
    <source>
        <dbReference type="ARBA" id="ARBA00022763"/>
    </source>
</evidence>
<dbReference type="PROSITE" id="PS01124">
    <property type="entry name" value="HTH_ARAC_FAMILY_2"/>
    <property type="match status" value="1"/>
</dbReference>
<dbReference type="Pfam" id="PF02805">
    <property type="entry name" value="Ada_Zn_binding"/>
    <property type="match status" value="1"/>
</dbReference>
<dbReference type="InterPro" id="IPR014048">
    <property type="entry name" value="MethylDNA_cys_MeTrfase_DNA-bd"/>
</dbReference>
<dbReference type="NCBIfam" id="NF011964">
    <property type="entry name" value="PRK15435.1"/>
    <property type="match status" value="1"/>
</dbReference>
<keyword evidence="5" id="KW-0227">DNA damage</keyword>
<dbReference type="InterPro" id="IPR004026">
    <property type="entry name" value="Ada_DNA_repair_Zn-bd"/>
</dbReference>
<keyword evidence="6" id="KW-0805">Transcription regulation</keyword>
<keyword evidence="9" id="KW-0234">DNA repair</keyword>
<comment type="catalytic activity">
    <reaction evidence="10">
        <text>a 6-O-methyl-2'-deoxyguanosine in DNA + L-cysteinyl-[protein] = S-methyl-L-cysteinyl-[protein] + a 2'-deoxyguanosine in DNA</text>
        <dbReference type="Rhea" id="RHEA:24000"/>
        <dbReference type="Rhea" id="RHEA-COMP:10131"/>
        <dbReference type="Rhea" id="RHEA-COMP:10132"/>
        <dbReference type="Rhea" id="RHEA-COMP:11367"/>
        <dbReference type="Rhea" id="RHEA-COMP:11368"/>
        <dbReference type="ChEBI" id="CHEBI:29950"/>
        <dbReference type="ChEBI" id="CHEBI:82612"/>
        <dbReference type="ChEBI" id="CHEBI:85445"/>
        <dbReference type="ChEBI" id="CHEBI:85448"/>
        <dbReference type="EC" id="2.1.1.63"/>
    </reaction>
</comment>
<dbReference type="GO" id="GO:0003677">
    <property type="term" value="F:DNA binding"/>
    <property type="evidence" value="ECO:0007669"/>
    <property type="project" value="UniProtKB-KW"/>
</dbReference>
<dbReference type="InterPro" id="IPR036388">
    <property type="entry name" value="WH-like_DNA-bd_sf"/>
</dbReference>
<dbReference type="Gene3D" id="3.40.10.10">
    <property type="entry name" value="DNA Methylphosphotriester Repair Domain"/>
    <property type="match status" value="1"/>
</dbReference>
<dbReference type="InterPro" id="IPR018060">
    <property type="entry name" value="HTH_AraC"/>
</dbReference>
<proteinExistence type="predicted"/>
<evidence type="ECO:0000259" key="11">
    <source>
        <dbReference type="PROSITE" id="PS01124"/>
    </source>
</evidence>
<evidence type="ECO:0000313" key="13">
    <source>
        <dbReference type="Proteomes" id="UP000274097"/>
    </source>
</evidence>
<dbReference type="SUPFAM" id="SSF57884">
    <property type="entry name" value="Ada DNA repair protein, N-terminal domain (N-Ada 10)"/>
    <property type="match status" value="1"/>
</dbReference>
<comment type="caution">
    <text evidence="12">The sequence shown here is derived from an EMBL/GenBank/DDBJ whole genome shotgun (WGS) entry which is preliminary data.</text>
</comment>
<dbReference type="PIRSF" id="PIRSF000409">
    <property type="entry name" value="Ada"/>
    <property type="match status" value="1"/>
</dbReference>
<organism evidence="12 13">
    <name type="scientific">Teichococcus wenyumeiae</name>
    <dbReference type="NCBI Taxonomy" id="2478470"/>
    <lineage>
        <taxon>Bacteria</taxon>
        <taxon>Pseudomonadati</taxon>
        <taxon>Pseudomonadota</taxon>
        <taxon>Alphaproteobacteria</taxon>
        <taxon>Acetobacterales</taxon>
        <taxon>Roseomonadaceae</taxon>
        <taxon>Roseomonas</taxon>
    </lineage>
</organism>
<keyword evidence="4" id="KW-0808">Transferase</keyword>
<feature type="domain" description="HTH araC/xylS-type" evidence="11">
    <location>
        <begin position="108"/>
        <end position="189"/>
    </location>
</feature>
<evidence type="ECO:0000256" key="8">
    <source>
        <dbReference type="ARBA" id="ARBA00023163"/>
    </source>
</evidence>
<dbReference type="InterPro" id="IPR036217">
    <property type="entry name" value="MethylDNA_cys_MeTrfase_DNAb"/>
</dbReference>
<evidence type="ECO:0000256" key="1">
    <source>
        <dbReference type="ARBA" id="ARBA00001286"/>
    </source>
</evidence>
<dbReference type="InterPro" id="IPR036631">
    <property type="entry name" value="MGMT_N_sf"/>
</dbReference>
<dbReference type="InterPro" id="IPR035451">
    <property type="entry name" value="Ada-like_dom_sf"/>
</dbReference>
<dbReference type="EMBL" id="RFLX01000002">
    <property type="protein sequence ID" value="RMI26718.1"/>
    <property type="molecule type" value="Genomic_DNA"/>
</dbReference>
<dbReference type="SUPFAM" id="SSF46689">
    <property type="entry name" value="Homeodomain-like"/>
    <property type="match status" value="1"/>
</dbReference>
<dbReference type="SUPFAM" id="SSF53155">
    <property type="entry name" value="Methylated DNA-protein cysteine methyltransferase domain"/>
    <property type="match status" value="1"/>
</dbReference>
<dbReference type="SMART" id="SM00342">
    <property type="entry name" value="HTH_ARAC"/>
    <property type="match status" value="1"/>
</dbReference>
<dbReference type="CDD" id="cd06445">
    <property type="entry name" value="ATase"/>
    <property type="match status" value="1"/>
</dbReference>
<dbReference type="GO" id="GO:0008168">
    <property type="term" value="F:methyltransferase activity"/>
    <property type="evidence" value="ECO:0007669"/>
    <property type="project" value="UniProtKB-KW"/>
</dbReference>
<name>A0ABX9VPI2_9PROT</name>
<keyword evidence="12" id="KW-0238">DNA-binding</keyword>
<dbReference type="PANTHER" id="PTHR10815">
    <property type="entry name" value="METHYLATED-DNA--PROTEIN-CYSTEINE METHYLTRANSFERASE"/>
    <property type="match status" value="1"/>
</dbReference>
<dbReference type="SUPFAM" id="SSF46767">
    <property type="entry name" value="Methylated DNA-protein cysteine methyltransferase, C-terminal domain"/>
    <property type="match status" value="1"/>
</dbReference>
<evidence type="ECO:0000256" key="7">
    <source>
        <dbReference type="ARBA" id="ARBA00023159"/>
    </source>
</evidence>
<sequence length="358" mass="37601">MTQNLPLAPSATELDPRWARLVARDAAADGGFVYSVRSTGIYCHPSCAARRPGPAQVRFHATAAEAEAAGFRPCRRCRADLPPPRQRQAAVVAEACRRLDAAEDVPDLPALARELGLSPSHFHRLFRAVTGLTPGAYAAAARARRLREELPAARTVTEAIYAAGYGSNSRVYESADALLGMTPTAWRAGGADSTIRFAIGECALGSILVARSQKGVCAILLGDEPEALLRELQDRFPRATLVGGDAGFEALVAQVVGFVEAPGTGLDLPLDLRGTAFQHRVWQALKEIPPGGTASYAEIAARIGQPGAARAVASACAANALAVAIPCHRVVRGDGALSGYRWGVARKRALLAREAAGG</sequence>
<evidence type="ECO:0000256" key="9">
    <source>
        <dbReference type="ARBA" id="ARBA00023204"/>
    </source>
</evidence>
<keyword evidence="7" id="KW-0010">Activator</keyword>
<dbReference type="Proteomes" id="UP000274097">
    <property type="component" value="Unassembled WGS sequence"/>
</dbReference>
<dbReference type="Pfam" id="PF01035">
    <property type="entry name" value="DNA_binding_1"/>
    <property type="match status" value="1"/>
</dbReference>
<dbReference type="Gene3D" id="3.30.160.70">
    <property type="entry name" value="Methylated DNA-protein cysteine methyltransferase domain"/>
    <property type="match status" value="1"/>
</dbReference>
<dbReference type="Gene3D" id="1.10.10.10">
    <property type="entry name" value="Winged helix-like DNA-binding domain superfamily/Winged helix DNA-binding domain"/>
    <property type="match status" value="1"/>
</dbReference>
<dbReference type="InterPro" id="IPR016221">
    <property type="entry name" value="Bifunct_regulatory_prot_Ada"/>
</dbReference>